<sequence>MKSMQFSNEREAIIARSIREVVADLRLVDPADFIAFIRCELFANIADVVNSATELYFYPGTLGLGHGGDFVCDWFSTPSVTLDMEFRNKGVYAYFRLTLSGKTANVELNHIVFDNPAEDPAQNTARLAHAIDDAKLSLPKSA</sequence>
<dbReference type="RefSeq" id="WP_265985028.1">
    <property type="nucleotide sequence ID" value="NZ_JAPHAV010000005.1"/>
</dbReference>
<accession>A0ABT3QPD7</accession>
<evidence type="ECO:0000313" key="2">
    <source>
        <dbReference type="Proteomes" id="UP001301216"/>
    </source>
</evidence>
<proteinExistence type="predicted"/>
<protein>
    <submittedName>
        <fullName evidence="1">Uncharacterized protein</fullName>
    </submittedName>
</protein>
<name>A0ABT3QPD7_9HYPH</name>
<keyword evidence="2" id="KW-1185">Reference proteome</keyword>
<dbReference type="EMBL" id="JAPHAV010000005">
    <property type="protein sequence ID" value="MCX2697477.1"/>
    <property type="molecule type" value="Genomic_DNA"/>
</dbReference>
<comment type="caution">
    <text evidence="1">The sequence shown here is derived from an EMBL/GenBank/DDBJ whole genome shotgun (WGS) entry which is preliminary data.</text>
</comment>
<evidence type="ECO:0000313" key="1">
    <source>
        <dbReference type="EMBL" id="MCX2697477.1"/>
    </source>
</evidence>
<organism evidence="1 2">
    <name type="scientific">Ochrobactrum chromiisoli</name>
    <dbReference type="NCBI Taxonomy" id="2993941"/>
    <lineage>
        <taxon>Bacteria</taxon>
        <taxon>Pseudomonadati</taxon>
        <taxon>Pseudomonadota</taxon>
        <taxon>Alphaproteobacteria</taxon>
        <taxon>Hyphomicrobiales</taxon>
        <taxon>Brucellaceae</taxon>
        <taxon>Brucella/Ochrobactrum group</taxon>
        <taxon>Ochrobactrum</taxon>
    </lineage>
</organism>
<gene>
    <name evidence="1" type="ORF">OPR82_11975</name>
</gene>
<dbReference type="Proteomes" id="UP001301216">
    <property type="component" value="Unassembled WGS sequence"/>
</dbReference>
<reference evidence="1 2" key="1">
    <citation type="submission" date="2022-11" db="EMBL/GenBank/DDBJ databases">
        <title>Brucella sp. YY2X, whole genome shotgun sequencing project.</title>
        <authorList>
            <person name="Yang Y."/>
        </authorList>
    </citation>
    <scope>NUCLEOTIDE SEQUENCE [LARGE SCALE GENOMIC DNA]</scope>
    <source>
        <strain evidence="1 2">YY2X</strain>
    </source>
</reference>